<gene>
    <name evidence="1" type="ORF">HPB47_015512</name>
</gene>
<organism evidence="1 2">
    <name type="scientific">Ixodes persulcatus</name>
    <name type="common">Taiga tick</name>
    <dbReference type="NCBI Taxonomy" id="34615"/>
    <lineage>
        <taxon>Eukaryota</taxon>
        <taxon>Metazoa</taxon>
        <taxon>Ecdysozoa</taxon>
        <taxon>Arthropoda</taxon>
        <taxon>Chelicerata</taxon>
        <taxon>Arachnida</taxon>
        <taxon>Acari</taxon>
        <taxon>Parasitiformes</taxon>
        <taxon>Ixodida</taxon>
        <taxon>Ixodoidea</taxon>
        <taxon>Ixodidae</taxon>
        <taxon>Ixodinae</taxon>
        <taxon>Ixodes</taxon>
    </lineage>
</organism>
<sequence>SLSDRLALVTGGASGIGKCVCHALAMEGATVVVADINEDAATEVAVSLP</sequence>
<dbReference type="EMBL" id="JABSTQ010004149">
    <property type="protein sequence ID" value="KAG0442890.1"/>
    <property type="molecule type" value="Genomic_DNA"/>
</dbReference>
<reference evidence="1 2" key="1">
    <citation type="journal article" date="2020" name="Cell">
        <title>Large-Scale Comparative Analyses of Tick Genomes Elucidate Their Genetic Diversity and Vector Capacities.</title>
        <authorList>
            <consortium name="Tick Genome and Microbiome Consortium (TIGMIC)"/>
            <person name="Jia N."/>
            <person name="Wang J."/>
            <person name="Shi W."/>
            <person name="Du L."/>
            <person name="Sun Y."/>
            <person name="Zhan W."/>
            <person name="Jiang J.F."/>
            <person name="Wang Q."/>
            <person name="Zhang B."/>
            <person name="Ji P."/>
            <person name="Bell-Sakyi L."/>
            <person name="Cui X.M."/>
            <person name="Yuan T.T."/>
            <person name="Jiang B.G."/>
            <person name="Yang W.F."/>
            <person name="Lam T.T."/>
            <person name="Chang Q.C."/>
            <person name="Ding S.J."/>
            <person name="Wang X.J."/>
            <person name="Zhu J.G."/>
            <person name="Ruan X.D."/>
            <person name="Zhao L."/>
            <person name="Wei J.T."/>
            <person name="Ye R.Z."/>
            <person name="Que T.C."/>
            <person name="Du C.H."/>
            <person name="Zhou Y.H."/>
            <person name="Cheng J.X."/>
            <person name="Dai P.F."/>
            <person name="Guo W.B."/>
            <person name="Han X.H."/>
            <person name="Huang E.J."/>
            <person name="Li L.F."/>
            <person name="Wei W."/>
            <person name="Gao Y.C."/>
            <person name="Liu J.Z."/>
            <person name="Shao H.Z."/>
            <person name="Wang X."/>
            <person name="Wang C.C."/>
            <person name="Yang T.C."/>
            <person name="Huo Q.B."/>
            <person name="Li W."/>
            <person name="Chen H.Y."/>
            <person name="Chen S.E."/>
            <person name="Zhou L.G."/>
            <person name="Ni X.B."/>
            <person name="Tian J.H."/>
            <person name="Sheng Y."/>
            <person name="Liu T."/>
            <person name="Pan Y.S."/>
            <person name="Xia L.Y."/>
            <person name="Li J."/>
            <person name="Zhao F."/>
            <person name="Cao W.C."/>
        </authorList>
    </citation>
    <scope>NUCLEOTIDE SEQUENCE [LARGE SCALE GENOMIC DNA]</scope>
    <source>
        <strain evidence="1">Iper-2018</strain>
    </source>
</reference>
<proteinExistence type="predicted"/>
<protein>
    <submittedName>
        <fullName evidence="1">Uncharacterized protein</fullName>
    </submittedName>
</protein>
<evidence type="ECO:0000313" key="1">
    <source>
        <dbReference type="EMBL" id="KAG0442890.1"/>
    </source>
</evidence>
<accession>A0AC60QU69</accession>
<feature type="non-terminal residue" evidence="1">
    <location>
        <position position="1"/>
    </location>
</feature>
<keyword evidence="2" id="KW-1185">Reference proteome</keyword>
<dbReference type="Proteomes" id="UP000805193">
    <property type="component" value="Unassembled WGS sequence"/>
</dbReference>
<name>A0AC60QU69_IXOPE</name>
<comment type="caution">
    <text evidence="1">The sequence shown here is derived from an EMBL/GenBank/DDBJ whole genome shotgun (WGS) entry which is preliminary data.</text>
</comment>
<evidence type="ECO:0000313" key="2">
    <source>
        <dbReference type="Proteomes" id="UP000805193"/>
    </source>
</evidence>
<feature type="non-terminal residue" evidence="1">
    <location>
        <position position="49"/>
    </location>
</feature>